<keyword evidence="1" id="KW-0732">Signal</keyword>
<dbReference type="EMBL" id="CP073347">
    <property type="protein sequence ID" value="UTW12375.1"/>
    <property type="molecule type" value="Genomic_DNA"/>
</dbReference>
<sequence>MTSKTPSLLPSLTAMLLSCALTSAAQAELSPQDLAKLGTSLTLVGAEKAGNADGSIPAYSGGLTTAPADFKAGDHLRPNPFAGEKPTLIINNANLDQYRDLLTATTTELIQRFPTFRVDVYPTHRTAALPQANLDNTLKNAAQARTTEAGLALENVLPGVPFPIPQSGTEAMWNHLLRFQGQAYQTKYDSWNVDAAGVATLATTGTAYNDYPIYHDMNKTVAAEDIYYRSKIYYSGPARRAGEALMVQDAVNPLQQPRKAWQYLPGQRRVKLAPSLAHDTPNPGTAGSSTFDDIFVFSGAMDRYDWTLVGKKEMIVPYNTYDLTYIDDAQKLTTPNHLSSDAVRWEKHRVWVVEARLKGDKRHIYQTRTFYLDEDSWVALASDEYDARGQLYRGSYAFLSQSYDVAIPDATPHMVYDLIGGTYNINGVVGPYGGIGYSEPLSATKWAPQSLAGAGIR</sequence>
<protein>
    <submittedName>
        <fullName evidence="2">DUF1329 domain-containing protein</fullName>
    </submittedName>
</protein>
<dbReference type="Pfam" id="PF07044">
    <property type="entry name" value="DUF1329"/>
    <property type="match status" value="1"/>
</dbReference>
<reference evidence="2" key="1">
    <citation type="submission" date="2021-04" db="EMBL/GenBank/DDBJ databases">
        <title>Oceanospirillales bacteria with DddD are important DMSP degraders in coastal seawater.</title>
        <authorList>
            <person name="Liu J."/>
        </authorList>
    </citation>
    <scope>NUCLEOTIDE SEQUENCE</scope>
    <source>
        <strain evidence="2">D13-1</strain>
    </source>
</reference>
<evidence type="ECO:0000256" key="1">
    <source>
        <dbReference type="SAM" id="SignalP"/>
    </source>
</evidence>
<keyword evidence="3" id="KW-1185">Reference proteome</keyword>
<name>A0ABY5HJ22_9GAMM</name>
<gene>
    <name evidence="2" type="ORF">KDW95_01440</name>
</gene>
<feature type="signal peptide" evidence="1">
    <location>
        <begin position="1"/>
        <end position="27"/>
    </location>
</feature>
<dbReference type="PROSITE" id="PS51257">
    <property type="entry name" value="PROKAR_LIPOPROTEIN"/>
    <property type="match status" value="1"/>
</dbReference>
<dbReference type="CDD" id="cd16329">
    <property type="entry name" value="LolA_like"/>
    <property type="match status" value="1"/>
</dbReference>
<proteinExistence type="predicted"/>
<evidence type="ECO:0000313" key="2">
    <source>
        <dbReference type="EMBL" id="UTW12375.1"/>
    </source>
</evidence>
<dbReference type="Gene3D" id="2.50.20.10">
    <property type="entry name" value="Lipoprotein localisation LolA/LolB/LppX"/>
    <property type="match status" value="1"/>
</dbReference>
<dbReference type="InterPro" id="IPR010752">
    <property type="entry name" value="DUF1329"/>
</dbReference>
<organism evidence="2 3">
    <name type="scientific">Marinobacterium rhizophilum</name>
    <dbReference type="NCBI Taxonomy" id="420402"/>
    <lineage>
        <taxon>Bacteria</taxon>
        <taxon>Pseudomonadati</taxon>
        <taxon>Pseudomonadota</taxon>
        <taxon>Gammaproteobacteria</taxon>
        <taxon>Oceanospirillales</taxon>
        <taxon>Oceanospirillaceae</taxon>
        <taxon>Marinobacterium</taxon>
    </lineage>
</organism>
<accession>A0ABY5HJ22</accession>
<dbReference type="RefSeq" id="WP_255854446.1">
    <property type="nucleotide sequence ID" value="NZ_CP073347.1"/>
</dbReference>
<evidence type="ECO:0000313" key="3">
    <source>
        <dbReference type="Proteomes" id="UP001058461"/>
    </source>
</evidence>
<feature type="chain" id="PRO_5047194058" evidence="1">
    <location>
        <begin position="28"/>
        <end position="457"/>
    </location>
</feature>
<dbReference type="Proteomes" id="UP001058461">
    <property type="component" value="Chromosome"/>
</dbReference>